<dbReference type="PANTHER" id="PTHR23244:SF471">
    <property type="entry name" value="GUANINE NUCLEOTIDE-BINDING PROTEIN SUBUNIT BETA 1-RELATED"/>
    <property type="match status" value="1"/>
</dbReference>
<accession>A0AAV5RQM0</accession>
<evidence type="ECO:0000313" key="2">
    <source>
        <dbReference type="Proteomes" id="UP001377567"/>
    </source>
</evidence>
<protein>
    <submittedName>
        <fullName evidence="1">Gpb2 protein</fullName>
    </submittedName>
</protein>
<evidence type="ECO:0000313" key="1">
    <source>
        <dbReference type="EMBL" id="GMM53733.1"/>
    </source>
</evidence>
<dbReference type="EMBL" id="BTGD01000001">
    <property type="protein sequence ID" value="GMM53733.1"/>
    <property type="molecule type" value="Genomic_DNA"/>
</dbReference>
<gene>
    <name evidence="1" type="ORF">DAKH74_003490</name>
</gene>
<dbReference type="AlphaFoldDB" id="A0AAV5RQM0"/>
<dbReference type="Gene3D" id="2.120.10.80">
    <property type="entry name" value="Kelch-type beta propeller"/>
    <property type="match status" value="2"/>
</dbReference>
<organism evidence="1 2">
    <name type="scientific">Maudiozyma humilis</name>
    <name type="common">Sour dough yeast</name>
    <name type="synonym">Kazachstania humilis</name>
    <dbReference type="NCBI Taxonomy" id="51915"/>
    <lineage>
        <taxon>Eukaryota</taxon>
        <taxon>Fungi</taxon>
        <taxon>Dikarya</taxon>
        <taxon>Ascomycota</taxon>
        <taxon>Saccharomycotina</taxon>
        <taxon>Saccharomycetes</taxon>
        <taxon>Saccharomycetales</taxon>
        <taxon>Saccharomycetaceae</taxon>
        <taxon>Maudiozyma</taxon>
    </lineage>
</organism>
<dbReference type="InterPro" id="IPR015915">
    <property type="entry name" value="Kelch-typ_b-propeller"/>
</dbReference>
<reference evidence="1 2" key="1">
    <citation type="journal article" date="2023" name="Elife">
        <title>Identification of key yeast species and microbe-microbe interactions impacting larval growth of Drosophila in the wild.</title>
        <authorList>
            <person name="Mure A."/>
            <person name="Sugiura Y."/>
            <person name="Maeda R."/>
            <person name="Honda K."/>
            <person name="Sakurai N."/>
            <person name="Takahashi Y."/>
            <person name="Watada M."/>
            <person name="Katoh T."/>
            <person name="Gotoh A."/>
            <person name="Gotoh Y."/>
            <person name="Taniguchi I."/>
            <person name="Nakamura K."/>
            <person name="Hayashi T."/>
            <person name="Katayama T."/>
            <person name="Uemura T."/>
            <person name="Hattori Y."/>
        </authorList>
    </citation>
    <scope>NUCLEOTIDE SEQUENCE [LARGE SCALE GENOMIC DNA]</scope>
    <source>
        <strain evidence="1 2">KH-74</strain>
    </source>
</reference>
<dbReference type="PANTHER" id="PTHR23244">
    <property type="entry name" value="KELCH REPEAT DOMAIN"/>
    <property type="match status" value="1"/>
</dbReference>
<name>A0AAV5RQM0_MAUHU</name>
<dbReference type="InterPro" id="IPR011043">
    <property type="entry name" value="Gal_Oxase/kelch_b-propeller"/>
</dbReference>
<dbReference type="SUPFAM" id="SSF50965">
    <property type="entry name" value="Galactose oxidase, central domain"/>
    <property type="match status" value="1"/>
</dbReference>
<dbReference type="Proteomes" id="UP001377567">
    <property type="component" value="Unassembled WGS sequence"/>
</dbReference>
<sequence length="766" mass="86695">MELLKQEEDISNVKYTELHKALKEQNESFLRRYYQSRRLTSSQFPRRGSVTSNRSLDGYTSQEVIEMMALNRKVPVNNNIIYDSKKTNIKADMIPLSATKPFTTYYKRLSSANIAEWDIINNHILWLPSYNELLRYLLLYNKRNDKYTVGNKSSALFIDGEYCIPKAYDFFHGSTTIPSLFGQVKLPALTYHSCVTLDDQMFIWGGLFPTYRYDEEYPSLDDFIVDGVPNLPPPLLPELVNHPAFLANPLMYVVNVSTSSVTTPVLTGDVPPRMLCVTASKLTDRYILYFGGLDLKSQSQYDEKTKKTYIKRRAYPSNAAYILDTLNFHFTRIDFIPKTKEGETLAQIFPRFGHIQVCIDGRKHGSKNKKCNRWYPPTLGSKASSLTTDSNHDFSNDSELTLSTKRTNTSTVDSIENKPFTYSNTIYIFGGYKQCGTEDFEALNDFWKIQIPILSKGKNGFCSFNDTAMATCLSQTGANGPSITPSERGFPAFCTRYDVTGLNYLNFEVDLLQNLKENFEVALSEDFLKKTLHLNLDKSELEKVISQSKEADDLISKVPNAAFCDKFGPKIILHGGSNRKNVYGDMWWFNIETETWSQVDTYTKTETSAGNDTLAEVPGSMQLNLRKVGHNMKCIGNMISMCGGMLQSDVDEIYGCNDVEFYLRRKAIGGVELGSHMFCTFDLRTQFFIYRTAMFSKNDTHLDYPLASMDTSLNNNLMLVVGSTLSNVAGRYVLVGGVTSVRSKLRNFLLRGAILNITIPAMSVSS</sequence>
<proteinExistence type="predicted"/>
<comment type="caution">
    <text evidence="1">The sequence shown here is derived from an EMBL/GenBank/DDBJ whole genome shotgun (WGS) entry which is preliminary data.</text>
</comment>
<keyword evidence="2" id="KW-1185">Reference proteome</keyword>